<dbReference type="SUPFAM" id="SSF53807">
    <property type="entry name" value="Helical backbone' metal receptor"/>
    <property type="match status" value="1"/>
</dbReference>
<reference evidence="3 4" key="1">
    <citation type="submission" date="2017-01" db="EMBL/GenBank/DDBJ databases">
        <title>The cable genome- insights into the physiology and evolution of filamentous bacteria capable of sulfide oxidation via long distance electron transfer.</title>
        <authorList>
            <person name="Schreiber L."/>
            <person name="Bjerg J.T."/>
            <person name="Boggild A."/>
            <person name="Van De Vossenberg J."/>
            <person name="Meysman F."/>
            <person name="Nielsen L.P."/>
            <person name="Schramm A."/>
            <person name="Kjeldsen K.U."/>
        </authorList>
    </citation>
    <scope>NUCLEOTIDE SEQUENCE [LARGE SCALE GENOMIC DNA]</scope>
    <source>
        <strain evidence="3">A2</strain>
    </source>
</reference>
<feature type="chain" id="PRO_5018542604" evidence="1">
    <location>
        <begin position="22"/>
        <end position="312"/>
    </location>
</feature>
<feature type="signal peptide" evidence="1">
    <location>
        <begin position="1"/>
        <end position="21"/>
    </location>
</feature>
<sequence length="312" mass="34635">MLKHIFCTILLSSLLVAPVLGEPIVDNDGRVIQPNKFFQRIISLYAAHTRNLIDMGAGAQIVAVGRSDKQLPELPTLSFRDDPERLLALKPDLVLIRPMLSRSYPHMVESLEANGVTVVSLQPTSVDEMFRYWENLGILSGHQDEASQMIARFGAGLVEINRQVERIPAEKRKKVYFESIHKRMKTFAPESMAMFVLESAGGINVATDAVQVRKSNVAAYGKERILSQAKKIDVFLAQEGRMNKVTAEMIKNEPGFQVIKAVQEGQVFLVDEKLVSRPTLGLLEGMQRVFTLLYPDEGLSGTEGNGGGADRR</sequence>
<dbReference type="Proteomes" id="UP000286862">
    <property type="component" value="Unassembled WGS sequence"/>
</dbReference>
<dbReference type="EMBL" id="MTKQ01000330">
    <property type="protein sequence ID" value="RWX44304.1"/>
    <property type="molecule type" value="Genomic_DNA"/>
</dbReference>
<comment type="caution">
    <text evidence="3">The sequence shown here is derived from an EMBL/GenBank/DDBJ whole genome shotgun (WGS) entry which is preliminary data.</text>
</comment>
<accession>A0A3S3QD21</accession>
<evidence type="ECO:0000259" key="2">
    <source>
        <dbReference type="PROSITE" id="PS50983"/>
    </source>
</evidence>
<dbReference type="InterPro" id="IPR050902">
    <property type="entry name" value="ABC_Transporter_SBP"/>
</dbReference>
<dbReference type="InterPro" id="IPR002491">
    <property type="entry name" value="ABC_transptr_periplasmic_BD"/>
</dbReference>
<evidence type="ECO:0000313" key="3">
    <source>
        <dbReference type="EMBL" id="RWX44304.1"/>
    </source>
</evidence>
<gene>
    <name evidence="3" type="ORF">VT99_13301</name>
</gene>
<dbReference type="PROSITE" id="PS50983">
    <property type="entry name" value="FE_B12_PBP"/>
    <property type="match status" value="1"/>
</dbReference>
<name>A0A3S3QD21_9BACT</name>
<evidence type="ECO:0000256" key="1">
    <source>
        <dbReference type="SAM" id="SignalP"/>
    </source>
</evidence>
<dbReference type="Pfam" id="PF01497">
    <property type="entry name" value="Peripla_BP_2"/>
    <property type="match status" value="1"/>
</dbReference>
<evidence type="ECO:0000313" key="4">
    <source>
        <dbReference type="Proteomes" id="UP000286862"/>
    </source>
</evidence>
<dbReference type="GO" id="GO:0071281">
    <property type="term" value="P:cellular response to iron ion"/>
    <property type="evidence" value="ECO:0007669"/>
    <property type="project" value="TreeGrafter"/>
</dbReference>
<proteinExistence type="predicted"/>
<dbReference type="AlphaFoldDB" id="A0A3S3QD21"/>
<organism evidence="3 4">
    <name type="scientific">Candidatus Electrothrix marina</name>
    <dbReference type="NCBI Taxonomy" id="1859130"/>
    <lineage>
        <taxon>Bacteria</taxon>
        <taxon>Pseudomonadati</taxon>
        <taxon>Thermodesulfobacteriota</taxon>
        <taxon>Desulfobulbia</taxon>
        <taxon>Desulfobulbales</taxon>
        <taxon>Desulfobulbaceae</taxon>
        <taxon>Candidatus Electrothrix</taxon>
    </lineage>
</organism>
<protein>
    <submittedName>
        <fullName evidence="3">Iron complex transport system substrate-binding protein</fullName>
    </submittedName>
</protein>
<keyword evidence="1" id="KW-0732">Signal</keyword>
<dbReference type="Gene3D" id="3.40.50.1980">
    <property type="entry name" value="Nitrogenase molybdenum iron protein domain"/>
    <property type="match status" value="2"/>
</dbReference>
<dbReference type="PANTHER" id="PTHR30535:SF34">
    <property type="entry name" value="MOLYBDATE-BINDING PROTEIN MOLA"/>
    <property type="match status" value="1"/>
</dbReference>
<feature type="domain" description="Fe/B12 periplasmic-binding" evidence="2">
    <location>
        <begin position="40"/>
        <end position="297"/>
    </location>
</feature>
<dbReference type="PANTHER" id="PTHR30535">
    <property type="entry name" value="VITAMIN B12-BINDING PROTEIN"/>
    <property type="match status" value="1"/>
</dbReference>